<reference evidence="6" key="1">
    <citation type="submission" date="2023-06" db="EMBL/GenBank/DDBJ databases">
        <authorList>
            <person name="Delattre M."/>
        </authorList>
    </citation>
    <scope>NUCLEOTIDE SEQUENCE</scope>
    <source>
        <strain evidence="6">AF72</strain>
    </source>
</reference>
<keyword evidence="3 5" id="KW-1133">Transmembrane helix</keyword>
<feature type="transmembrane region" description="Helical" evidence="5">
    <location>
        <begin position="69"/>
        <end position="94"/>
    </location>
</feature>
<sequence>MGIERHKYRERQMTIQRTGGKWSARALMLYNLLFWASGVVLVIIGIWVQVDPRRSYVLRLVHLSEREPYLVWVAWICIITGVFTLLIGFVSCCAAVKRLRCMTATFILFLVVFFMADIAIATLALIYRDQFTLDYTKLYLTNMTQNRYSRDYWVQPLLDTIQFYLRTGQLKEAISLVTRRDYGVNLDGAYYRRVTADIDKLQYYGECCGVLGPSDWASSRWRARIEGAQEIEVPLVSETETNPLYPESCCTLIKEATPLIPVAKSLARCQRIDAPAIWRHSRQQCCGGTGPQDYENSFWFITNHLRGTVSWVPPSCCRQTQAARAWSIQPIDPMCITYHYNQTAFRSSVYLEGCYERLHKWLNDMTLMFAVLGFSFAAFMFVGIIISLCLCNSIRYYVQVEEY</sequence>
<feature type="transmembrane region" description="Helical" evidence="5">
    <location>
        <begin position="367"/>
        <end position="391"/>
    </location>
</feature>
<gene>
    <name evidence="6" type="ORF">MSPICULIGERA_LOCUS13389</name>
</gene>
<dbReference type="Pfam" id="PF00335">
    <property type="entry name" value="Tetraspanin"/>
    <property type="match status" value="2"/>
</dbReference>
<evidence type="ECO:0000256" key="3">
    <source>
        <dbReference type="ARBA" id="ARBA00022989"/>
    </source>
</evidence>
<dbReference type="Proteomes" id="UP001177023">
    <property type="component" value="Unassembled WGS sequence"/>
</dbReference>
<feature type="non-terminal residue" evidence="6">
    <location>
        <position position="1"/>
    </location>
</feature>
<protein>
    <recommendedName>
        <fullName evidence="8">Tetraspanin</fullName>
    </recommendedName>
</protein>
<dbReference type="AlphaFoldDB" id="A0AA36G0I5"/>
<evidence type="ECO:0000256" key="2">
    <source>
        <dbReference type="ARBA" id="ARBA00022692"/>
    </source>
</evidence>
<dbReference type="PANTHER" id="PTHR19282:SF555">
    <property type="entry name" value="TETRASPANIN-2A"/>
    <property type="match status" value="1"/>
</dbReference>
<name>A0AA36G0I5_9BILA</name>
<accession>A0AA36G0I5</accession>
<dbReference type="InterPro" id="IPR008952">
    <property type="entry name" value="Tetraspanin_EC2_sf"/>
</dbReference>
<feature type="transmembrane region" description="Helical" evidence="5">
    <location>
        <begin position="106"/>
        <end position="127"/>
    </location>
</feature>
<dbReference type="PRINTS" id="PR00259">
    <property type="entry name" value="TMFOUR"/>
</dbReference>
<keyword evidence="4 5" id="KW-0472">Membrane</keyword>
<evidence type="ECO:0000256" key="4">
    <source>
        <dbReference type="ARBA" id="ARBA00023136"/>
    </source>
</evidence>
<dbReference type="EMBL" id="CATQJA010002635">
    <property type="protein sequence ID" value="CAJ0575072.1"/>
    <property type="molecule type" value="Genomic_DNA"/>
</dbReference>
<keyword evidence="2 5" id="KW-0812">Transmembrane</keyword>
<dbReference type="PANTHER" id="PTHR19282">
    <property type="entry name" value="TETRASPANIN"/>
    <property type="match status" value="1"/>
</dbReference>
<evidence type="ECO:0000256" key="1">
    <source>
        <dbReference type="ARBA" id="ARBA00004141"/>
    </source>
</evidence>
<evidence type="ECO:0008006" key="8">
    <source>
        <dbReference type="Google" id="ProtNLM"/>
    </source>
</evidence>
<dbReference type="Gene3D" id="1.10.1450.10">
    <property type="entry name" value="Tetraspanin"/>
    <property type="match status" value="2"/>
</dbReference>
<dbReference type="InterPro" id="IPR018499">
    <property type="entry name" value="Tetraspanin/Peripherin"/>
</dbReference>
<dbReference type="SUPFAM" id="SSF48652">
    <property type="entry name" value="Tetraspanin"/>
    <property type="match status" value="1"/>
</dbReference>
<evidence type="ECO:0000313" key="7">
    <source>
        <dbReference type="Proteomes" id="UP001177023"/>
    </source>
</evidence>
<organism evidence="6 7">
    <name type="scientific">Mesorhabditis spiculigera</name>
    <dbReference type="NCBI Taxonomy" id="96644"/>
    <lineage>
        <taxon>Eukaryota</taxon>
        <taxon>Metazoa</taxon>
        <taxon>Ecdysozoa</taxon>
        <taxon>Nematoda</taxon>
        <taxon>Chromadorea</taxon>
        <taxon>Rhabditida</taxon>
        <taxon>Rhabditina</taxon>
        <taxon>Rhabditomorpha</taxon>
        <taxon>Rhabditoidea</taxon>
        <taxon>Rhabditidae</taxon>
        <taxon>Mesorhabditinae</taxon>
        <taxon>Mesorhabditis</taxon>
    </lineage>
</organism>
<evidence type="ECO:0000256" key="5">
    <source>
        <dbReference type="SAM" id="Phobius"/>
    </source>
</evidence>
<proteinExistence type="predicted"/>
<comment type="subcellular location">
    <subcellularLocation>
        <location evidence="1">Membrane</location>
        <topology evidence="1">Multi-pass membrane protein</topology>
    </subcellularLocation>
</comment>
<keyword evidence="7" id="KW-1185">Reference proteome</keyword>
<evidence type="ECO:0000313" key="6">
    <source>
        <dbReference type="EMBL" id="CAJ0575072.1"/>
    </source>
</evidence>
<dbReference type="GO" id="GO:0005886">
    <property type="term" value="C:plasma membrane"/>
    <property type="evidence" value="ECO:0007669"/>
    <property type="project" value="TreeGrafter"/>
</dbReference>
<feature type="transmembrane region" description="Helical" evidence="5">
    <location>
        <begin position="27"/>
        <end position="49"/>
    </location>
</feature>
<comment type="caution">
    <text evidence="6">The sequence shown here is derived from an EMBL/GenBank/DDBJ whole genome shotgun (WGS) entry which is preliminary data.</text>
</comment>